<evidence type="ECO:0000313" key="4">
    <source>
        <dbReference type="EMBL" id="VDK58198.1"/>
    </source>
</evidence>
<dbReference type="InterPro" id="IPR000884">
    <property type="entry name" value="TSP1_rpt"/>
</dbReference>
<keyword evidence="5" id="KW-1185">Reference proteome</keyword>
<proteinExistence type="predicted"/>
<protein>
    <submittedName>
        <fullName evidence="6">TSP1_spondin domain-containing protein</fullName>
    </submittedName>
</protein>
<gene>
    <name evidence="4" type="ORF">GPUH_LOCUS7400</name>
</gene>
<reference evidence="6" key="1">
    <citation type="submission" date="2016-06" db="UniProtKB">
        <authorList>
            <consortium name="WormBaseParasite"/>
        </authorList>
    </citation>
    <scope>IDENTIFICATION</scope>
</reference>
<dbReference type="Gene3D" id="2.20.100.10">
    <property type="entry name" value="Thrombospondin type-1 (TSP1) repeat"/>
    <property type="match status" value="2"/>
</dbReference>
<keyword evidence="2" id="KW-1015">Disulfide bond</keyword>
<dbReference type="Pfam" id="PF00090">
    <property type="entry name" value="TSP_1"/>
    <property type="match status" value="2"/>
</dbReference>
<dbReference type="OrthoDB" id="5873585at2759"/>
<dbReference type="InterPro" id="IPR036383">
    <property type="entry name" value="TSP1_rpt_sf"/>
</dbReference>
<dbReference type="WBParaSite" id="GPUH_0000740801-mRNA-1">
    <property type="protein sequence ID" value="GPUH_0000740801-mRNA-1"/>
    <property type="gene ID" value="GPUH_0000740801"/>
</dbReference>
<reference evidence="4 5" key="2">
    <citation type="submission" date="2018-11" db="EMBL/GenBank/DDBJ databases">
        <authorList>
            <consortium name="Pathogen Informatics"/>
        </authorList>
    </citation>
    <scope>NUCLEOTIDE SEQUENCE [LARGE SCALE GENOMIC DNA]</scope>
</reference>
<dbReference type="EMBL" id="UYRT01019075">
    <property type="protein sequence ID" value="VDK58198.1"/>
    <property type="molecule type" value="Genomic_DNA"/>
</dbReference>
<evidence type="ECO:0000313" key="6">
    <source>
        <dbReference type="WBParaSite" id="GPUH_0000740801-mRNA-1"/>
    </source>
</evidence>
<dbReference type="AlphaFoldDB" id="A0A183DFA8"/>
<organism evidence="6">
    <name type="scientific">Gongylonema pulchrum</name>
    <dbReference type="NCBI Taxonomy" id="637853"/>
    <lineage>
        <taxon>Eukaryota</taxon>
        <taxon>Metazoa</taxon>
        <taxon>Ecdysozoa</taxon>
        <taxon>Nematoda</taxon>
        <taxon>Chromadorea</taxon>
        <taxon>Rhabditida</taxon>
        <taxon>Spirurina</taxon>
        <taxon>Spiruromorpha</taxon>
        <taxon>Spiruroidea</taxon>
        <taxon>Gongylonematidae</taxon>
        <taxon>Gongylonema</taxon>
    </lineage>
</organism>
<dbReference type="PROSITE" id="PS50092">
    <property type="entry name" value="TSP1"/>
    <property type="match status" value="2"/>
</dbReference>
<name>A0A183DFA8_9BILA</name>
<evidence type="ECO:0000313" key="5">
    <source>
        <dbReference type="Proteomes" id="UP000271098"/>
    </source>
</evidence>
<keyword evidence="1" id="KW-0677">Repeat</keyword>
<dbReference type="InterPro" id="IPR052065">
    <property type="entry name" value="Compl_asym_regulator"/>
</dbReference>
<accession>A0A183DFA8</accession>
<evidence type="ECO:0000256" key="1">
    <source>
        <dbReference type="ARBA" id="ARBA00022737"/>
    </source>
</evidence>
<feature type="region of interest" description="Disordered" evidence="3">
    <location>
        <begin position="68"/>
        <end position="98"/>
    </location>
</feature>
<dbReference type="SMART" id="SM00209">
    <property type="entry name" value="TSP1"/>
    <property type="match status" value="2"/>
</dbReference>
<dbReference type="PANTHER" id="PTHR22906">
    <property type="entry name" value="PROPERDIN"/>
    <property type="match status" value="1"/>
</dbReference>
<dbReference type="PANTHER" id="PTHR22906:SF21">
    <property type="entry name" value="SEMA DOMAIN-CONTAINING PROTEIN"/>
    <property type="match status" value="1"/>
</dbReference>
<dbReference type="Proteomes" id="UP000271098">
    <property type="component" value="Unassembled WGS sequence"/>
</dbReference>
<evidence type="ECO:0000256" key="3">
    <source>
        <dbReference type="SAM" id="MobiDB-lite"/>
    </source>
</evidence>
<evidence type="ECO:0000256" key="2">
    <source>
        <dbReference type="ARBA" id="ARBA00023157"/>
    </source>
</evidence>
<sequence>IAYLQQHASSRPCPAYARDPCAPRRPDPCLDVISLQTIFALWICLHSLESRSGYAVALPSYESDNINVPQQESEKPFRPVQPPSSPRTTEERSMASWSPWSPETPCSVTCGNGVVMKKRFCSVEGQCESIKEESCNTGPCPEWTMWSKWTECSRTCGGGEQSRERVCSMNQKCDGPSKVGFY</sequence>
<dbReference type="SUPFAM" id="SSF82895">
    <property type="entry name" value="TSP-1 type 1 repeat"/>
    <property type="match status" value="2"/>
</dbReference>